<keyword evidence="1" id="KW-0677">Repeat</keyword>
<dbReference type="PROSITE" id="PS51375">
    <property type="entry name" value="PPR"/>
    <property type="match status" value="5"/>
</dbReference>
<dbReference type="EMBL" id="OX465078">
    <property type="protein sequence ID" value="CAI9272776.1"/>
    <property type="molecule type" value="Genomic_DNA"/>
</dbReference>
<dbReference type="GO" id="GO:0009451">
    <property type="term" value="P:RNA modification"/>
    <property type="evidence" value="ECO:0007669"/>
    <property type="project" value="InterPro"/>
</dbReference>
<dbReference type="PANTHER" id="PTHR47926:SF431">
    <property type="entry name" value="PENTATRICOPEPTIDE REPEAT-CONTAINING PROTEIN-RELATED"/>
    <property type="match status" value="1"/>
</dbReference>
<evidence type="ECO:0000313" key="3">
    <source>
        <dbReference type="EMBL" id="CAI9272776.1"/>
    </source>
</evidence>
<dbReference type="Pfam" id="PF13041">
    <property type="entry name" value="PPR_2"/>
    <property type="match status" value="2"/>
</dbReference>
<evidence type="ECO:0000256" key="2">
    <source>
        <dbReference type="PROSITE-ProRule" id="PRU00708"/>
    </source>
</evidence>
<dbReference type="FunFam" id="1.25.40.10:FF:000436">
    <property type="entry name" value="Pentatricopeptide repeat-containing protein At5g39350 family"/>
    <property type="match status" value="1"/>
</dbReference>
<dbReference type="AlphaFoldDB" id="A0AA35YF38"/>
<dbReference type="InterPro" id="IPR011990">
    <property type="entry name" value="TPR-like_helical_dom_sf"/>
</dbReference>
<feature type="repeat" description="PPR" evidence="2">
    <location>
        <begin position="471"/>
        <end position="506"/>
    </location>
</feature>
<gene>
    <name evidence="3" type="ORF">LSALG_LOCUS12966</name>
</gene>
<feature type="repeat" description="PPR" evidence="2">
    <location>
        <begin position="269"/>
        <end position="303"/>
    </location>
</feature>
<dbReference type="GO" id="GO:0003729">
    <property type="term" value="F:mRNA binding"/>
    <property type="evidence" value="ECO:0007669"/>
    <property type="project" value="UniProtKB-ARBA"/>
</dbReference>
<dbReference type="FunFam" id="1.25.40.10:FF:000073">
    <property type="entry name" value="Pentatricopeptide repeat-containing protein chloroplastic"/>
    <property type="match status" value="1"/>
</dbReference>
<dbReference type="PANTHER" id="PTHR47926">
    <property type="entry name" value="PENTATRICOPEPTIDE REPEAT-CONTAINING PROTEIN"/>
    <property type="match status" value="1"/>
</dbReference>
<feature type="repeat" description="PPR" evidence="2">
    <location>
        <begin position="167"/>
        <end position="201"/>
    </location>
</feature>
<dbReference type="InterPro" id="IPR046960">
    <property type="entry name" value="PPR_At4g14850-like_plant"/>
</dbReference>
<reference evidence="3" key="1">
    <citation type="submission" date="2023-04" db="EMBL/GenBank/DDBJ databases">
        <authorList>
            <person name="Vijverberg K."/>
            <person name="Xiong W."/>
            <person name="Schranz E."/>
        </authorList>
    </citation>
    <scope>NUCLEOTIDE SEQUENCE</scope>
</reference>
<dbReference type="Gene3D" id="1.25.40.10">
    <property type="entry name" value="Tetratricopeptide repeat domain"/>
    <property type="match status" value="5"/>
</dbReference>
<proteinExistence type="predicted"/>
<dbReference type="Pfam" id="PF01535">
    <property type="entry name" value="PPR"/>
    <property type="match status" value="8"/>
</dbReference>
<organism evidence="3 4">
    <name type="scientific">Lactuca saligna</name>
    <name type="common">Willowleaf lettuce</name>
    <dbReference type="NCBI Taxonomy" id="75948"/>
    <lineage>
        <taxon>Eukaryota</taxon>
        <taxon>Viridiplantae</taxon>
        <taxon>Streptophyta</taxon>
        <taxon>Embryophyta</taxon>
        <taxon>Tracheophyta</taxon>
        <taxon>Spermatophyta</taxon>
        <taxon>Magnoliopsida</taxon>
        <taxon>eudicotyledons</taxon>
        <taxon>Gunneridae</taxon>
        <taxon>Pentapetalae</taxon>
        <taxon>asterids</taxon>
        <taxon>campanulids</taxon>
        <taxon>Asterales</taxon>
        <taxon>Asteraceae</taxon>
        <taxon>Cichorioideae</taxon>
        <taxon>Cichorieae</taxon>
        <taxon>Lactucinae</taxon>
        <taxon>Lactuca</taxon>
    </lineage>
</organism>
<dbReference type="InterPro" id="IPR002885">
    <property type="entry name" value="PPR_rpt"/>
</dbReference>
<accession>A0AA35YF38</accession>
<protein>
    <recommendedName>
        <fullName evidence="5">Pentatricopeptide repeat-containing protein</fullName>
    </recommendedName>
</protein>
<dbReference type="InterPro" id="IPR046848">
    <property type="entry name" value="E_motif"/>
</dbReference>
<name>A0AA35YF38_LACSI</name>
<dbReference type="FunFam" id="1.25.40.10:FF:000090">
    <property type="entry name" value="Pentatricopeptide repeat-containing protein, chloroplastic"/>
    <property type="match status" value="1"/>
</dbReference>
<dbReference type="NCBIfam" id="TIGR00756">
    <property type="entry name" value="PPR"/>
    <property type="match status" value="5"/>
</dbReference>
<dbReference type="Pfam" id="PF20431">
    <property type="entry name" value="E_motif"/>
    <property type="match status" value="1"/>
</dbReference>
<keyword evidence="4" id="KW-1185">Reference proteome</keyword>
<feature type="repeat" description="PPR" evidence="2">
    <location>
        <begin position="66"/>
        <end position="100"/>
    </location>
</feature>
<dbReference type="Proteomes" id="UP001177003">
    <property type="component" value="Chromosome 2"/>
</dbReference>
<sequence>MKTRELVLDLFRLCGSYSSAIQLHSLAIKTGFVQDSFIAAKLSNCYIKYSSLEATRKLFDETLQPTVYIWNSLLKCYCMKKSYVETLQLFRDMLSVEIPDQATISIALKACSGLLELRYGRTLHGFVKKNYEMDSDLFVGSALIDMYTKSGRLDEVLRVFKEYPDPDTVMWTHIITGYQQNGDSYLALGFFSRMLMEGHVIPDSVTLVSVLSAYAQLPDLMAASCVHGFVIKKGFENVLSVCNALLNVYSKSGSVVSAATLFRNMEERDAISWASMVSCYAHNKAADDALNLFNEMMCKRVEPNLVSVISALQACEAMCNLEEGKKIHEVAVRKGFELDVFVSTALIDMYMFCSSPDEAMELFERMPKKDVVSWIALLNGCVQNGLSYKSMEIFVNMLSIKIQPDAILMVKILTSCSESGVLQQGMCLHGYVIKHGFEHHSFVGASLIESYSKCGSLNNAIKVFKAIDDKDVVIWSTMIAGYGIHGKGREALDLFNSMVKISRIKPNNVTFVSVLSACSHAGLVKEGMEVFNIMVNEYQLTPELNHYAIMVDLFGRMGELDKAIEVINDMQVAVGPQVWGALIGACRIHHNTKLGMIAASKLFGYDSSHVGYLILLSNMHAVNKDWDNVLKLRSMIKRNNLTKVNGESAIEVKSEVHRFTVDDRFHPLGETIRGLLRSLEVMMREEDLLYPEPVPTYRSGFRFFKIPLTGSGFSGSGFIRSGFGLHRGSQKKEKNGEVCGGSSELKTEPAISGFGLNFFDIKRYHFGLCFVNLF</sequence>
<evidence type="ECO:0000313" key="4">
    <source>
        <dbReference type="Proteomes" id="UP001177003"/>
    </source>
</evidence>
<feature type="repeat" description="PPR" evidence="2">
    <location>
        <begin position="370"/>
        <end position="404"/>
    </location>
</feature>
<evidence type="ECO:0000256" key="1">
    <source>
        <dbReference type="ARBA" id="ARBA00022737"/>
    </source>
</evidence>
<evidence type="ECO:0008006" key="5">
    <source>
        <dbReference type="Google" id="ProtNLM"/>
    </source>
</evidence>